<dbReference type="AlphaFoldDB" id="A0A4Z1C6L2"/>
<accession>A0A4Z1C6L2</accession>
<evidence type="ECO:0000313" key="2">
    <source>
        <dbReference type="EMBL" id="TGN65002.1"/>
    </source>
</evidence>
<feature type="domain" description="Helix-turn-helix" evidence="1">
    <location>
        <begin position="11"/>
        <end position="61"/>
    </location>
</feature>
<gene>
    <name evidence="2" type="ORF">EXE59_14295</name>
</gene>
<reference evidence="2 3" key="1">
    <citation type="submission" date="2019-04" db="EMBL/GenBank/DDBJ databases">
        <title>Three New Species of Nocardioides, Nocardioides euryhalodurans sp. nov., Nocardioides seonyuensis sp. nov. and Nocardioides eburneoflavus sp. nov. Isolated from Soil.</title>
        <authorList>
            <person name="Roh S.G."/>
            <person name="Lee C."/>
            <person name="Kim M.-K."/>
            <person name="Kim S.B."/>
        </authorList>
    </citation>
    <scope>NUCLEOTIDE SEQUENCE [LARGE SCALE GENOMIC DNA]</scope>
    <source>
        <strain evidence="2 3">MMS17-SY213</strain>
    </source>
</reference>
<dbReference type="NCBIfam" id="TIGR01764">
    <property type="entry name" value="excise"/>
    <property type="match status" value="1"/>
</dbReference>
<dbReference type="OrthoDB" id="194758at2"/>
<proteinExistence type="predicted"/>
<protein>
    <submittedName>
        <fullName evidence="2">DNA-binding protein</fullName>
    </submittedName>
</protein>
<dbReference type="SUPFAM" id="SSF46955">
    <property type="entry name" value="Putative DNA-binding domain"/>
    <property type="match status" value="1"/>
</dbReference>
<dbReference type="Pfam" id="PF12728">
    <property type="entry name" value="HTH_17"/>
    <property type="match status" value="1"/>
</dbReference>
<dbReference type="InterPro" id="IPR041657">
    <property type="entry name" value="HTH_17"/>
</dbReference>
<name>A0A4Z1C6L2_9ACTN</name>
<dbReference type="GO" id="GO:0003677">
    <property type="term" value="F:DNA binding"/>
    <property type="evidence" value="ECO:0007669"/>
    <property type="project" value="UniProtKB-KW"/>
</dbReference>
<keyword evidence="3" id="KW-1185">Reference proteome</keyword>
<evidence type="ECO:0000259" key="1">
    <source>
        <dbReference type="Pfam" id="PF12728"/>
    </source>
</evidence>
<evidence type="ECO:0000313" key="3">
    <source>
        <dbReference type="Proteomes" id="UP000297496"/>
    </source>
</evidence>
<dbReference type="Proteomes" id="UP000297496">
    <property type="component" value="Unassembled WGS sequence"/>
</dbReference>
<dbReference type="InterPro" id="IPR009061">
    <property type="entry name" value="DNA-bd_dom_put_sf"/>
</dbReference>
<comment type="caution">
    <text evidence="2">The sequence shown here is derived from an EMBL/GenBank/DDBJ whole genome shotgun (WGS) entry which is preliminary data.</text>
</comment>
<dbReference type="InterPro" id="IPR010093">
    <property type="entry name" value="SinI_DNA-bd"/>
</dbReference>
<keyword evidence="2" id="KW-0238">DNA-binding</keyword>
<sequence>MSIVTAGYDPLLTIDEVSEWLGIPRGTLYQWRTRKQGPRAIKVGGALRYRRTEVETYLDQHTDPRTA</sequence>
<organism evidence="2 3">
    <name type="scientific">Nocardioides eburneiflavus</name>
    <dbReference type="NCBI Taxonomy" id="2518372"/>
    <lineage>
        <taxon>Bacteria</taxon>
        <taxon>Bacillati</taxon>
        <taxon>Actinomycetota</taxon>
        <taxon>Actinomycetes</taxon>
        <taxon>Propionibacteriales</taxon>
        <taxon>Nocardioidaceae</taxon>
        <taxon>Nocardioides</taxon>
    </lineage>
</organism>
<dbReference type="RefSeq" id="WP_135839506.1">
    <property type="nucleotide sequence ID" value="NZ_SRRO01000001.1"/>
</dbReference>
<dbReference type="EMBL" id="SRRO01000001">
    <property type="protein sequence ID" value="TGN65002.1"/>
    <property type="molecule type" value="Genomic_DNA"/>
</dbReference>